<feature type="region of interest" description="Disordered" evidence="1">
    <location>
        <begin position="373"/>
        <end position="459"/>
    </location>
</feature>
<evidence type="ECO:0000259" key="2">
    <source>
        <dbReference type="Pfam" id="PF09994"/>
    </source>
</evidence>
<dbReference type="PANTHER" id="PTHR33840:SF1">
    <property type="entry name" value="TLE1 PHOSPHOLIPASE DOMAIN-CONTAINING PROTEIN"/>
    <property type="match status" value="1"/>
</dbReference>
<dbReference type="InterPro" id="IPR018712">
    <property type="entry name" value="Tle1-like_cat"/>
</dbReference>
<dbReference type="SUPFAM" id="SSF53474">
    <property type="entry name" value="alpha/beta-Hydrolases"/>
    <property type="match status" value="1"/>
</dbReference>
<organism evidence="3 4">
    <name type="scientific">Humicola insolens</name>
    <name type="common">Soft-rot fungus</name>
    <dbReference type="NCBI Taxonomy" id="85995"/>
    <lineage>
        <taxon>Eukaryota</taxon>
        <taxon>Fungi</taxon>
        <taxon>Dikarya</taxon>
        <taxon>Ascomycota</taxon>
        <taxon>Pezizomycotina</taxon>
        <taxon>Sordariomycetes</taxon>
        <taxon>Sordariomycetidae</taxon>
        <taxon>Sordariales</taxon>
        <taxon>Chaetomiaceae</taxon>
        <taxon>Mycothermus</taxon>
    </lineage>
</organism>
<proteinExistence type="predicted"/>
<keyword evidence="4" id="KW-1185">Reference proteome</keyword>
<protein>
    <recommendedName>
        <fullName evidence="2">T6SS Phospholipase effector Tle1-like catalytic domain-containing protein</fullName>
    </recommendedName>
</protein>
<gene>
    <name evidence="3" type="ORF">VTJ49DRAFT_4035</name>
</gene>
<feature type="region of interest" description="Disordered" evidence="1">
    <location>
        <begin position="493"/>
        <end position="512"/>
    </location>
</feature>
<name>A0ABR3V6D3_HUMIN</name>
<dbReference type="InterPro" id="IPR029058">
    <property type="entry name" value="AB_hydrolase_fold"/>
</dbReference>
<feature type="domain" description="T6SS Phospholipase effector Tle1-like catalytic" evidence="2">
    <location>
        <begin position="19"/>
        <end position="313"/>
    </location>
</feature>
<evidence type="ECO:0000313" key="4">
    <source>
        <dbReference type="Proteomes" id="UP001583172"/>
    </source>
</evidence>
<feature type="compositionally biased region" description="Gly residues" evidence="1">
    <location>
        <begin position="549"/>
        <end position="566"/>
    </location>
</feature>
<comment type="caution">
    <text evidence="3">The sequence shown here is derived from an EMBL/GenBank/DDBJ whole genome shotgun (WGS) entry which is preliminary data.</text>
</comment>
<evidence type="ECO:0000256" key="1">
    <source>
        <dbReference type="SAM" id="MobiDB-lite"/>
    </source>
</evidence>
<accession>A0ABR3V6D3</accession>
<dbReference type="PANTHER" id="PTHR33840">
    <property type="match status" value="1"/>
</dbReference>
<dbReference type="EMBL" id="JAZGSY010000308">
    <property type="protein sequence ID" value="KAL1837313.1"/>
    <property type="molecule type" value="Genomic_DNA"/>
</dbReference>
<reference evidence="3 4" key="1">
    <citation type="journal article" date="2024" name="Commun. Biol.">
        <title>Comparative genomic analysis of thermophilic fungi reveals convergent evolutionary adaptations and gene losses.</title>
        <authorList>
            <person name="Steindorff A.S."/>
            <person name="Aguilar-Pontes M.V."/>
            <person name="Robinson A.J."/>
            <person name="Andreopoulos B."/>
            <person name="LaButti K."/>
            <person name="Kuo A."/>
            <person name="Mondo S."/>
            <person name="Riley R."/>
            <person name="Otillar R."/>
            <person name="Haridas S."/>
            <person name="Lipzen A."/>
            <person name="Grimwood J."/>
            <person name="Schmutz J."/>
            <person name="Clum A."/>
            <person name="Reid I.D."/>
            <person name="Moisan M.C."/>
            <person name="Butler G."/>
            <person name="Nguyen T.T.M."/>
            <person name="Dewar K."/>
            <person name="Conant G."/>
            <person name="Drula E."/>
            <person name="Henrissat B."/>
            <person name="Hansel C."/>
            <person name="Singer S."/>
            <person name="Hutchinson M.I."/>
            <person name="de Vries R.P."/>
            <person name="Natvig D.O."/>
            <person name="Powell A.J."/>
            <person name="Tsang A."/>
            <person name="Grigoriev I.V."/>
        </authorList>
    </citation>
    <scope>NUCLEOTIDE SEQUENCE [LARGE SCALE GENOMIC DNA]</scope>
    <source>
        <strain evidence="3 4">CBS 620.91</strain>
    </source>
</reference>
<feature type="region of interest" description="Disordered" evidence="1">
    <location>
        <begin position="547"/>
        <end position="597"/>
    </location>
</feature>
<feature type="compositionally biased region" description="Low complexity" evidence="1">
    <location>
        <begin position="377"/>
        <end position="402"/>
    </location>
</feature>
<dbReference type="Pfam" id="PF09994">
    <property type="entry name" value="T6SS_Tle1-like_cat"/>
    <property type="match status" value="1"/>
</dbReference>
<evidence type="ECO:0000313" key="3">
    <source>
        <dbReference type="EMBL" id="KAL1837313.1"/>
    </source>
</evidence>
<sequence length="718" mass="78146">MTTAHRTSHGPTTPVRPRKRIIVCCDGTWMDSLGEKSEPPSNVTRISRVLSRTCSDGTPQVITYFAGVGTANAIDRFTGGAFGMGLDQDICEVYNFVCNNYVDGDDIVLIGFSRGAFTARSVADMIGSIGLLTPDGLDYFHAIFDDYENMGHAHRDADEFLVPGMPDFDGSHGQAKIEWERARMHKYKLGLKQLGFTRDTYRDGITPITIKALAVWDTVGALGIPPAPVIGVRGSADQWRFTNTQITDKVENAFQALALDEPRYAFRPSLWERLPGSRTNLKQVWFPGNHGNVGGGWPDQQIADITLAWMCDQLSRLGIEFSYPRMLSLFHSTLCYSAAHPYPYAPGAATVKGTNPHTLPLPPAARAPLDSLKRSLSKVLPSSSSSKRSSKPSTTTTTTTTTKPEHNTPAPLPWACPAIYTPPTSPPARNPPRRDEEECTLRSSHRSCQGPHPPSTTPARALLRAGARPWGLGTIRHPTSTLTVLAGKTVRRPGRTLRVDETSNEDTSEPLLGTGERVHASVRVRLVCGGLGLDDGGVWGCEALTGRGDSVGNGEGVGGGRNGSGNGREKKKGILGGSKKSSAKEGGGGSWRLERGCALSEAEEREVREVRELGPPEFPRNIEGRNTSTTSYGRIEVNYTDGTTTPEYPPEAMYPVTAKDHKWKWVWHGKVEGEGVGRVPQVLELPEEPLVGYWERVLLGLMVGEVDVWKYAQKGIQA</sequence>
<dbReference type="Proteomes" id="UP001583172">
    <property type="component" value="Unassembled WGS sequence"/>
</dbReference>